<name>A0ABS4D2L7_9BACI</name>
<reference evidence="1 2" key="1">
    <citation type="submission" date="2021-01" db="EMBL/GenBank/DDBJ databases">
        <title>Genomic Encyclopedia of Type Strains, Phase IV (KMG-IV): sequencing the most valuable type-strain genomes for metagenomic binning, comparative biology and taxonomic classification.</title>
        <authorList>
            <person name="Goeker M."/>
        </authorList>
    </citation>
    <scope>NUCLEOTIDE SEQUENCE [LARGE SCALE GENOMIC DNA]</scope>
    <source>
        <strain evidence="1 2">DSM 103394</strain>
    </source>
</reference>
<evidence type="ECO:0000313" key="1">
    <source>
        <dbReference type="EMBL" id="MBP1083859.1"/>
    </source>
</evidence>
<organism evidence="1 2">
    <name type="scientific">Bacillus capparidis</name>
    <dbReference type="NCBI Taxonomy" id="1840411"/>
    <lineage>
        <taxon>Bacteria</taxon>
        <taxon>Bacillati</taxon>
        <taxon>Bacillota</taxon>
        <taxon>Bacilli</taxon>
        <taxon>Bacillales</taxon>
        <taxon>Bacillaceae</taxon>
        <taxon>Bacillus</taxon>
    </lineage>
</organism>
<dbReference type="Proteomes" id="UP000674416">
    <property type="component" value="Unassembled WGS sequence"/>
</dbReference>
<accession>A0ABS4D2L7</accession>
<sequence length="78" mass="9905">MLFFWGIFYFRNTKHFYHKKFPQHHLTWYHLINYYLLSKIRIKIYEKRKLSPLLSVYNVKVKIKDVKPIELLYKIVWQ</sequence>
<proteinExistence type="predicted"/>
<evidence type="ECO:0000313" key="2">
    <source>
        <dbReference type="Proteomes" id="UP000674416"/>
    </source>
</evidence>
<gene>
    <name evidence="1" type="ORF">JOC74_004406</name>
</gene>
<dbReference type="EMBL" id="JAFDST010000007">
    <property type="protein sequence ID" value="MBP1083859.1"/>
    <property type="molecule type" value="Genomic_DNA"/>
</dbReference>
<comment type="caution">
    <text evidence="1">The sequence shown here is derived from an EMBL/GenBank/DDBJ whole genome shotgun (WGS) entry which is preliminary data.</text>
</comment>
<protein>
    <submittedName>
        <fullName evidence="1">Uncharacterized protein</fullName>
    </submittedName>
</protein>
<keyword evidence="2" id="KW-1185">Reference proteome</keyword>